<dbReference type="EMBL" id="CP110820">
    <property type="protein sequence ID" value="WPX96004.1"/>
    <property type="molecule type" value="Genomic_DNA"/>
</dbReference>
<evidence type="ECO:0000313" key="1">
    <source>
        <dbReference type="EMBL" id="WPX96004.1"/>
    </source>
</evidence>
<protein>
    <submittedName>
        <fullName evidence="1">Uncharacterized protein</fullName>
    </submittedName>
</protein>
<organism evidence="1 2">
    <name type="scientific">Candidatus Bandiella euplotis</name>
    <dbReference type="NCBI Taxonomy" id="1664265"/>
    <lineage>
        <taxon>Bacteria</taxon>
        <taxon>Pseudomonadati</taxon>
        <taxon>Pseudomonadota</taxon>
        <taxon>Alphaproteobacteria</taxon>
        <taxon>Rickettsiales</taxon>
        <taxon>Candidatus Midichloriaceae</taxon>
        <taxon>Candidatus Bandiella</taxon>
    </lineage>
</organism>
<dbReference type="Proteomes" id="UP001327219">
    <property type="component" value="Chromosome"/>
</dbReference>
<evidence type="ECO:0000313" key="2">
    <source>
        <dbReference type="Proteomes" id="UP001327219"/>
    </source>
</evidence>
<keyword evidence="2" id="KW-1185">Reference proteome</keyword>
<sequence length="53" mass="6519">MKLWNVMVYKLMTKSRQIFLLPRNYYIYTQSVLRIGKELSAEHKERTKVRDEI</sequence>
<proteinExistence type="predicted"/>
<name>A0ABZ0UJY3_9RICK</name>
<gene>
    <name evidence="1" type="ORF">Bandiella_00106</name>
</gene>
<accession>A0ABZ0UJY3</accession>
<reference evidence="1 2" key="1">
    <citation type="submission" date="2022-11" db="EMBL/GenBank/DDBJ databases">
        <title>Host association and intracellularity evolved multiple times independently in the Rickettsiales.</title>
        <authorList>
            <person name="Castelli M."/>
            <person name="Nardi T."/>
            <person name="Gammuto L."/>
            <person name="Bellinzona G."/>
            <person name="Sabaneyeva E."/>
            <person name="Potekhin A."/>
            <person name="Serra V."/>
            <person name="Petroni G."/>
            <person name="Sassera D."/>
        </authorList>
    </citation>
    <scope>NUCLEOTIDE SEQUENCE [LARGE SCALE GENOMIC DNA]</scope>
    <source>
        <strain evidence="1 2">NDG2</strain>
    </source>
</reference>